<accession>A0AAV4MPL7</accession>
<dbReference type="EMBL" id="BPLR01002497">
    <property type="protein sequence ID" value="GIX74308.1"/>
    <property type="molecule type" value="Genomic_DNA"/>
</dbReference>
<reference evidence="1 2" key="1">
    <citation type="submission" date="2021-06" db="EMBL/GenBank/DDBJ databases">
        <title>Caerostris extrusa draft genome.</title>
        <authorList>
            <person name="Kono N."/>
            <person name="Arakawa K."/>
        </authorList>
    </citation>
    <scope>NUCLEOTIDE SEQUENCE [LARGE SCALE GENOMIC DNA]</scope>
</reference>
<evidence type="ECO:0000313" key="1">
    <source>
        <dbReference type="EMBL" id="GIX74308.1"/>
    </source>
</evidence>
<name>A0AAV4MPL7_CAEEX</name>
<organism evidence="1 2">
    <name type="scientific">Caerostris extrusa</name>
    <name type="common">Bark spider</name>
    <name type="synonym">Caerostris bankana</name>
    <dbReference type="NCBI Taxonomy" id="172846"/>
    <lineage>
        <taxon>Eukaryota</taxon>
        <taxon>Metazoa</taxon>
        <taxon>Ecdysozoa</taxon>
        <taxon>Arthropoda</taxon>
        <taxon>Chelicerata</taxon>
        <taxon>Arachnida</taxon>
        <taxon>Araneae</taxon>
        <taxon>Araneomorphae</taxon>
        <taxon>Entelegynae</taxon>
        <taxon>Araneoidea</taxon>
        <taxon>Araneidae</taxon>
        <taxon>Caerostris</taxon>
    </lineage>
</organism>
<keyword evidence="2" id="KW-1185">Reference proteome</keyword>
<gene>
    <name evidence="1" type="ORF">CEXT_46491</name>
</gene>
<evidence type="ECO:0000313" key="2">
    <source>
        <dbReference type="Proteomes" id="UP001054945"/>
    </source>
</evidence>
<proteinExistence type="predicted"/>
<protein>
    <submittedName>
        <fullName evidence="1">Uncharacterized protein</fullName>
    </submittedName>
</protein>
<sequence length="82" mass="8920">MLSNQLEECVSIRQPAHPISVASTSDKAISGSGDSCGHFSLVTDTARVGANIFNFPFRGERVGWAVQSIRWGNVQVKMLDLQ</sequence>
<dbReference type="Proteomes" id="UP001054945">
    <property type="component" value="Unassembled WGS sequence"/>
</dbReference>
<comment type="caution">
    <text evidence="1">The sequence shown here is derived from an EMBL/GenBank/DDBJ whole genome shotgun (WGS) entry which is preliminary data.</text>
</comment>
<dbReference type="AlphaFoldDB" id="A0AAV4MPL7"/>